<protein>
    <recommendedName>
        <fullName evidence="3">Jacalin-type lectin domain-containing protein</fullName>
    </recommendedName>
</protein>
<keyword evidence="1" id="KW-0430">Lectin</keyword>
<organism evidence="4 5">
    <name type="scientific">Eragrostis curvula</name>
    <name type="common">weeping love grass</name>
    <dbReference type="NCBI Taxonomy" id="38414"/>
    <lineage>
        <taxon>Eukaryota</taxon>
        <taxon>Viridiplantae</taxon>
        <taxon>Streptophyta</taxon>
        <taxon>Embryophyta</taxon>
        <taxon>Tracheophyta</taxon>
        <taxon>Spermatophyta</taxon>
        <taxon>Magnoliopsida</taxon>
        <taxon>Liliopsida</taxon>
        <taxon>Poales</taxon>
        <taxon>Poaceae</taxon>
        <taxon>PACMAD clade</taxon>
        <taxon>Chloridoideae</taxon>
        <taxon>Eragrostideae</taxon>
        <taxon>Eragrostidinae</taxon>
        <taxon>Eragrostis</taxon>
    </lineage>
</organism>
<sequence length="433" mass="48621">MAKSGTMAKQRVEYWNGNMALFPYWFDHVTKGQSPNIKEIVAEVYRSEVHNAGEDEFTRYEAKSGIKAKRFSDWLDRVTKNLRPECKDALVYAYQDLVTKYQVKSGRMAKRTVVYWNDDMAWFPGWLDHMTKGQSPEFKEAIKDVYLDLVYNPAQAVSTSSWVTSGRMAELFSDWLDRVTKDLQPECKEALVCSYRDLMIRAEDASTKYQGESQRKGAVRSDAVKARKVKPSQASTAPKEPSNVPEDKLGGKQVMKKIEHKDDMRKRLQDPQRPIGLQMGSRSVVKIGPWGGTGGTPRDIRIYNKPRYLETITVRSTDSYGGRINGFFFVYNDSRGQSIPVGFWGSNAKGYEDTITMGSGEFVNYMSGTADETGVRSLTFGTNKGVQRTYGYPQLGTPFSVPLQQEGGELLGFFGRAEACLVALGAYVAVGNV</sequence>
<evidence type="ECO:0000259" key="3">
    <source>
        <dbReference type="PROSITE" id="PS51752"/>
    </source>
</evidence>
<evidence type="ECO:0000256" key="2">
    <source>
        <dbReference type="SAM" id="MobiDB-lite"/>
    </source>
</evidence>
<dbReference type="InterPro" id="IPR036404">
    <property type="entry name" value="Jacalin-like_lectin_dom_sf"/>
</dbReference>
<accession>A0A5J9T515</accession>
<proteinExistence type="predicted"/>
<dbReference type="PROSITE" id="PS51752">
    <property type="entry name" value="JACALIN_LECTIN"/>
    <property type="match status" value="1"/>
</dbReference>
<feature type="region of interest" description="Disordered" evidence="2">
    <location>
        <begin position="207"/>
        <end position="252"/>
    </location>
</feature>
<dbReference type="AlphaFoldDB" id="A0A5J9T515"/>
<keyword evidence="5" id="KW-1185">Reference proteome</keyword>
<dbReference type="SUPFAM" id="SSF51101">
    <property type="entry name" value="Mannose-binding lectins"/>
    <property type="match status" value="1"/>
</dbReference>
<name>A0A5J9T515_9POAL</name>
<feature type="domain" description="Jacalin-type lectin" evidence="3">
    <location>
        <begin position="284"/>
        <end position="430"/>
    </location>
</feature>
<dbReference type="InterPro" id="IPR001229">
    <property type="entry name" value="Jacalin-like_lectin_dom"/>
</dbReference>
<dbReference type="GO" id="GO:0030246">
    <property type="term" value="F:carbohydrate binding"/>
    <property type="evidence" value="ECO:0007669"/>
    <property type="project" value="UniProtKB-KW"/>
</dbReference>
<evidence type="ECO:0000313" key="5">
    <source>
        <dbReference type="Proteomes" id="UP000324897"/>
    </source>
</evidence>
<dbReference type="Gramene" id="TVU06327">
    <property type="protein sequence ID" value="TVU06327"/>
    <property type="gene ID" value="EJB05_49536"/>
</dbReference>
<dbReference type="Proteomes" id="UP000324897">
    <property type="component" value="Unassembled WGS sequence"/>
</dbReference>
<gene>
    <name evidence="4" type="ORF">EJB05_49536</name>
</gene>
<reference evidence="4 5" key="1">
    <citation type="journal article" date="2019" name="Sci. Rep.">
        <title>A high-quality genome of Eragrostis curvula grass provides insights into Poaceae evolution and supports new strategies to enhance forage quality.</title>
        <authorList>
            <person name="Carballo J."/>
            <person name="Santos B.A.C.M."/>
            <person name="Zappacosta D."/>
            <person name="Garbus I."/>
            <person name="Selva J.P."/>
            <person name="Gallo C.A."/>
            <person name="Diaz A."/>
            <person name="Albertini E."/>
            <person name="Caccamo M."/>
            <person name="Echenique V."/>
        </authorList>
    </citation>
    <scope>NUCLEOTIDE SEQUENCE [LARGE SCALE GENOMIC DNA]</scope>
    <source>
        <strain evidence="5">cv. Victoria</strain>
        <tissue evidence="4">Leaf</tissue>
    </source>
</reference>
<dbReference type="Gene3D" id="2.100.10.30">
    <property type="entry name" value="Jacalin-like lectin domain"/>
    <property type="match status" value="1"/>
</dbReference>
<dbReference type="Pfam" id="PF01419">
    <property type="entry name" value="Jacalin"/>
    <property type="match status" value="1"/>
</dbReference>
<evidence type="ECO:0000256" key="1">
    <source>
        <dbReference type="ARBA" id="ARBA00022734"/>
    </source>
</evidence>
<dbReference type="SMART" id="SM00915">
    <property type="entry name" value="Jacalin"/>
    <property type="match status" value="1"/>
</dbReference>
<evidence type="ECO:0000313" key="4">
    <source>
        <dbReference type="EMBL" id="TVU06327.1"/>
    </source>
</evidence>
<dbReference type="PANTHER" id="PTHR46506">
    <property type="entry name" value="OS05G0143600 PROTEIN"/>
    <property type="match status" value="1"/>
</dbReference>
<comment type="caution">
    <text evidence="4">The sequence shown here is derived from an EMBL/GenBank/DDBJ whole genome shotgun (WGS) entry which is preliminary data.</text>
</comment>
<dbReference type="EMBL" id="RWGY01000051">
    <property type="protein sequence ID" value="TVU06327.1"/>
    <property type="molecule type" value="Genomic_DNA"/>
</dbReference>